<evidence type="ECO:0000313" key="3">
    <source>
        <dbReference type="EMBL" id="EGT31482.1"/>
    </source>
</evidence>
<dbReference type="InterPro" id="IPR019422">
    <property type="entry name" value="7TM_GPCR_serpentine_rcpt_Srh"/>
</dbReference>
<dbReference type="EMBL" id="GL379886">
    <property type="protein sequence ID" value="EGT31482.1"/>
    <property type="molecule type" value="Genomic_DNA"/>
</dbReference>
<feature type="transmembrane region" description="Helical" evidence="2">
    <location>
        <begin position="349"/>
        <end position="372"/>
    </location>
</feature>
<dbReference type="Pfam" id="PF10318">
    <property type="entry name" value="7TM_GPCR_Srh"/>
    <property type="match status" value="1"/>
</dbReference>
<keyword evidence="2" id="KW-1133">Transmembrane helix</keyword>
<feature type="compositionally biased region" description="Polar residues" evidence="1">
    <location>
        <begin position="15"/>
        <end position="24"/>
    </location>
</feature>
<organism evidence="4">
    <name type="scientific">Caenorhabditis brenneri</name>
    <name type="common">Nematode worm</name>
    <dbReference type="NCBI Taxonomy" id="135651"/>
    <lineage>
        <taxon>Eukaryota</taxon>
        <taxon>Metazoa</taxon>
        <taxon>Ecdysozoa</taxon>
        <taxon>Nematoda</taxon>
        <taxon>Chromadorea</taxon>
        <taxon>Rhabditida</taxon>
        <taxon>Rhabditina</taxon>
        <taxon>Rhabditomorpha</taxon>
        <taxon>Rhabditoidea</taxon>
        <taxon>Rhabditidae</taxon>
        <taxon>Peloderinae</taxon>
        <taxon>Caenorhabditis</taxon>
    </lineage>
</organism>
<evidence type="ECO:0000313" key="4">
    <source>
        <dbReference type="Proteomes" id="UP000008068"/>
    </source>
</evidence>
<dbReference type="Proteomes" id="UP000008068">
    <property type="component" value="Unassembled WGS sequence"/>
</dbReference>
<dbReference type="eggNOG" id="ENOG502SYKJ">
    <property type="taxonomic scope" value="Eukaryota"/>
</dbReference>
<dbReference type="PANTHER" id="PTHR22941:SF18">
    <property type="entry name" value="SERPENTINE RECEPTOR, CLASS H"/>
    <property type="match status" value="1"/>
</dbReference>
<dbReference type="PANTHER" id="PTHR22941">
    <property type="entry name" value="SERPENTINE RECEPTOR"/>
    <property type="match status" value="1"/>
</dbReference>
<keyword evidence="2" id="KW-0812">Transmembrane</keyword>
<dbReference type="HOGENOM" id="CLU_678313_0_0_1"/>
<keyword evidence="4" id="KW-1185">Reference proteome</keyword>
<gene>
    <name evidence="3" type="ORF">CAEBREN_20559</name>
</gene>
<evidence type="ECO:0000256" key="1">
    <source>
        <dbReference type="SAM" id="MobiDB-lite"/>
    </source>
</evidence>
<feature type="compositionally biased region" description="Basic and acidic residues" evidence="1">
    <location>
        <begin position="39"/>
        <end position="62"/>
    </location>
</feature>
<feature type="transmembrane region" description="Helical" evidence="2">
    <location>
        <begin position="315"/>
        <end position="337"/>
    </location>
</feature>
<dbReference type="OrthoDB" id="5800592at2759"/>
<dbReference type="InterPro" id="IPR053220">
    <property type="entry name" value="Nematode_rcpt-like_serp_H"/>
</dbReference>
<keyword evidence="2" id="KW-0472">Membrane</keyword>
<feature type="transmembrane region" description="Helical" evidence="2">
    <location>
        <begin position="252"/>
        <end position="271"/>
    </location>
</feature>
<feature type="compositionally biased region" description="Low complexity" evidence="1">
    <location>
        <begin position="185"/>
        <end position="198"/>
    </location>
</feature>
<reference evidence="4" key="1">
    <citation type="submission" date="2011-07" db="EMBL/GenBank/DDBJ databases">
        <authorList>
            <consortium name="Caenorhabditis brenneri Sequencing and Analysis Consortium"/>
            <person name="Wilson R.K."/>
        </authorList>
    </citation>
    <scope>NUCLEOTIDE SEQUENCE [LARGE SCALE GENOMIC DNA]</scope>
    <source>
        <strain evidence="4">PB2801</strain>
    </source>
</reference>
<feature type="region of interest" description="Disordered" evidence="1">
    <location>
        <begin position="184"/>
        <end position="237"/>
    </location>
</feature>
<protein>
    <submittedName>
        <fullName evidence="3">Uncharacterized protein</fullName>
    </submittedName>
</protein>
<sequence>MAKKKGPKIVVFKQTKGNCPSQEELTPAPQDTHILPHASNREPHSSNRERRTSDRESKREGSSEDPEGSLPLSSSTMDTPEFGDLVTSQINLIQNTQNLMMERLNAQEDRMKVELAQRDNRMLLFEERVTNTFRAVQDEMRSMKVEQKKLRDDMLVEQKTLIDTIRDDQAQFMEKLTEMMRKEYPLGSPKGSSPPAASVELPRELSSPDAQHEYQSIPNATSTPWESPRKNTSSASVESPTGAHIYKLPSLGCFYTGPIYVLILDATIIGWTTTFKLLVEFLFIGILGILSFLIIRDQNKNINLSRKTLALQKKLFMSLIFQTGIPFAVIILPLSYFAYSVVFDNYSQAMNNVCFLIITNHGLLTTFAIMTIHKPYREAAFPCASKKRKTKNEIISIILPTIGGND</sequence>
<feature type="region of interest" description="Disordered" evidence="1">
    <location>
        <begin position="1"/>
        <end position="82"/>
    </location>
</feature>
<accession>G0NHL4</accession>
<evidence type="ECO:0000256" key="2">
    <source>
        <dbReference type="SAM" id="Phobius"/>
    </source>
</evidence>
<proteinExistence type="predicted"/>
<dbReference type="InParanoid" id="G0NHL4"/>
<name>G0NHL4_CAEBE</name>
<feature type="compositionally biased region" description="Polar residues" evidence="1">
    <location>
        <begin position="213"/>
        <end position="237"/>
    </location>
</feature>
<dbReference type="AlphaFoldDB" id="G0NHL4"/>
<feature type="transmembrane region" description="Helical" evidence="2">
    <location>
        <begin position="277"/>
        <end position="295"/>
    </location>
</feature>